<evidence type="ECO:0000256" key="2">
    <source>
        <dbReference type="ARBA" id="ARBA00022448"/>
    </source>
</evidence>
<dbReference type="AlphaFoldDB" id="A0A1H5SCZ2"/>
<dbReference type="InterPro" id="IPR019480">
    <property type="entry name" value="Dihydroorotate_DH_Fe-S-bd"/>
</dbReference>
<evidence type="ECO:0000256" key="1">
    <source>
        <dbReference type="ARBA" id="ARBA00006422"/>
    </source>
</evidence>
<evidence type="ECO:0000256" key="5">
    <source>
        <dbReference type="ARBA" id="ARBA00022723"/>
    </source>
</evidence>
<dbReference type="EMBL" id="FNVO01000001">
    <property type="protein sequence ID" value="SEF48486.1"/>
    <property type="molecule type" value="Genomic_DNA"/>
</dbReference>
<dbReference type="SUPFAM" id="SSF52343">
    <property type="entry name" value="Ferredoxin reductase-like, C-terminal NADP-linked domain"/>
    <property type="match status" value="1"/>
</dbReference>
<feature type="binding site" evidence="12">
    <location>
        <position position="269"/>
    </location>
    <ligand>
        <name>[2Fe-2S] cluster</name>
        <dbReference type="ChEBI" id="CHEBI:190135"/>
    </ligand>
</feature>
<dbReference type="Gene3D" id="2.10.240.10">
    <property type="entry name" value="Dihydroorotate dehydrogenase, electron transfer subunit"/>
    <property type="match status" value="1"/>
</dbReference>
<keyword evidence="9 12" id="KW-0411">Iron-sulfur</keyword>
<dbReference type="InterPro" id="IPR039261">
    <property type="entry name" value="FNR_nucleotide-bd"/>
</dbReference>
<evidence type="ECO:0000256" key="11">
    <source>
        <dbReference type="PIRSR" id="PIRSR006816-1"/>
    </source>
</evidence>
<keyword evidence="3 11" id="KW-0285">Flavoprotein</keyword>
<protein>
    <submittedName>
        <fullName evidence="14">Dihydroorotate dehydrogenase electron transfer subunit</fullName>
    </submittedName>
</protein>
<keyword evidence="5 12" id="KW-0479">Metal-binding</keyword>
<dbReference type="GO" id="GO:0046872">
    <property type="term" value="F:metal ion binding"/>
    <property type="evidence" value="ECO:0007669"/>
    <property type="project" value="UniProtKB-KW"/>
</dbReference>
<evidence type="ECO:0000256" key="8">
    <source>
        <dbReference type="ARBA" id="ARBA00023004"/>
    </source>
</evidence>
<dbReference type="GO" id="GO:0050660">
    <property type="term" value="F:flavin adenine dinucleotide binding"/>
    <property type="evidence" value="ECO:0007669"/>
    <property type="project" value="InterPro"/>
</dbReference>
<feature type="binding site" evidence="12">
    <location>
        <position position="249"/>
    </location>
    <ligand>
        <name>[2Fe-2S] cluster</name>
        <dbReference type="ChEBI" id="CHEBI:190135"/>
    </ligand>
</feature>
<keyword evidence="2" id="KW-0813">Transport</keyword>
<sequence length="303" mass="31690">MTDTAGPGSGRAVGLRTSAIVLTVRQVQDYHAMTLVAPAVAERFRPGQFVALAVGGEHTGRLVRRCLAVYEVKPDYGGTVEVVFDHRGSRDPGTGWLAGRRARDMVDVVGPLGRPFRLPRDPVNCLLVGGGPGAAALFALADTLRRRECRVHFLLGGRSAPAVFGARSARRIGDSATVVTEDGSLGDTGTVRDVLPRVIEESAADVVYACGPTGLLRSVSAVATEYGLPSQVSVEEFLQQTGACGVGLCMTCVLPIIGDDGVTRMARACTDGLVMRGDRVRWGDLGTIPLDALGAPRALGGGL</sequence>
<evidence type="ECO:0000256" key="6">
    <source>
        <dbReference type="ARBA" id="ARBA00022827"/>
    </source>
</evidence>
<dbReference type="InterPro" id="IPR037117">
    <property type="entry name" value="Dihydroorotate_DH_ele_sf"/>
</dbReference>
<comment type="similarity">
    <text evidence="1">Belongs to the PyrK family.</text>
</comment>
<dbReference type="CDD" id="cd06218">
    <property type="entry name" value="DHOD_e_trans"/>
    <property type="match status" value="1"/>
</dbReference>
<evidence type="ECO:0000256" key="3">
    <source>
        <dbReference type="ARBA" id="ARBA00022630"/>
    </source>
</evidence>
<reference evidence="15" key="1">
    <citation type="submission" date="2016-10" db="EMBL/GenBank/DDBJ databases">
        <authorList>
            <person name="Varghese N."/>
            <person name="Submissions S."/>
        </authorList>
    </citation>
    <scope>NUCLEOTIDE SEQUENCE [LARGE SCALE GENOMIC DNA]</scope>
    <source>
        <strain evidence="15">DSM 43163</strain>
    </source>
</reference>
<feature type="domain" description="Dihydroorotate dehydrogenase electron transfer subunit iron-sulphur cluster binding" evidence="13">
    <location>
        <begin position="243"/>
        <end position="280"/>
    </location>
</feature>
<accession>A0A1H5SCZ2</accession>
<keyword evidence="15" id="KW-1185">Reference proteome</keyword>
<dbReference type="InterPro" id="IPR012165">
    <property type="entry name" value="Cyt_c3_hydrogenase_gsu"/>
</dbReference>
<feature type="binding site" evidence="12">
    <location>
        <position position="244"/>
    </location>
    <ligand>
        <name>[2Fe-2S] cluster</name>
        <dbReference type="ChEBI" id="CHEBI:190135"/>
    </ligand>
</feature>
<keyword evidence="4 12" id="KW-0001">2Fe-2S</keyword>
<evidence type="ECO:0000256" key="9">
    <source>
        <dbReference type="ARBA" id="ARBA00023014"/>
    </source>
</evidence>
<dbReference type="GO" id="GO:0006221">
    <property type="term" value="P:pyrimidine nucleotide biosynthetic process"/>
    <property type="evidence" value="ECO:0007669"/>
    <property type="project" value="InterPro"/>
</dbReference>
<dbReference type="PANTHER" id="PTHR43513:SF3">
    <property type="entry name" value="DIHYDROOROTATE DEHYDROGENASE B (NAD(+)), ELECTRON TRANSFER SUBUNIT-RELATED"/>
    <property type="match status" value="1"/>
</dbReference>
<dbReference type="PIRSF" id="PIRSF006816">
    <property type="entry name" value="Cyc3_hyd_g"/>
    <property type="match status" value="1"/>
</dbReference>
<dbReference type="Pfam" id="PF10418">
    <property type="entry name" value="DHODB_Fe-S_bind"/>
    <property type="match status" value="1"/>
</dbReference>
<dbReference type="InterPro" id="IPR050353">
    <property type="entry name" value="PyrK_electron_transfer"/>
</dbReference>
<keyword evidence="7" id="KW-0249">Electron transport</keyword>
<evidence type="ECO:0000256" key="4">
    <source>
        <dbReference type="ARBA" id="ARBA00022714"/>
    </source>
</evidence>
<gene>
    <name evidence="14" type="ORF">SAMN04489712_101161</name>
</gene>
<dbReference type="PANTHER" id="PTHR43513">
    <property type="entry name" value="DIHYDROOROTATE DEHYDROGENASE B (NAD(+)), ELECTRON TRANSFER SUBUNIT"/>
    <property type="match status" value="1"/>
</dbReference>
<dbReference type="SUPFAM" id="SSF63380">
    <property type="entry name" value="Riboflavin synthase domain-like"/>
    <property type="match status" value="1"/>
</dbReference>
<feature type="binding site" evidence="11">
    <location>
        <begin position="93"/>
        <end position="94"/>
    </location>
    <ligand>
        <name>FAD</name>
        <dbReference type="ChEBI" id="CHEBI:57692"/>
    </ligand>
</feature>
<dbReference type="Proteomes" id="UP000236723">
    <property type="component" value="Unassembled WGS sequence"/>
</dbReference>
<evidence type="ECO:0000256" key="7">
    <source>
        <dbReference type="ARBA" id="ARBA00022982"/>
    </source>
</evidence>
<evidence type="ECO:0000256" key="10">
    <source>
        <dbReference type="ARBA" id="ARBA00034078"/>
    </source>
</evidence>
<organism evidence="14 15">
    <name type="scientific">Thermomonospora echinospora</name>
    <dbReference type="NCBI Taxonomy" id="1992"/>
    <lineage>
        <taxon>Bacteria</taxon>
        <taxon>Bacillati</taxon>
        <taxon>Actinomycetota</taxon>
        <taxon>Actinomycetes</taxon>
        <taxon>Streptosporangiales</taxon>
        <taxon>Thermomonosporaceae</taxon>
        <taxon>Thermomonospora</taxon>
    </lineage>
</organism>
<comment type="cofactor">
    <cofactor evidence="11">
        <name>FAD</name>
        <dbReference type="ChEBI" id="CHEBI:57692"/>
    </cofactor>
    <text evidence="11">Binds 1 FAD per subunit.</text>
</comment>
<keyword evidence="8 12" id="KW-0408">Iron</keyword>
<name>A0A1H5SCZ2_9ACTN</name>
<evidence type="ECO:0000259" key="13">
    <source>
        <dbReference type="Pfam" id="PF10418"/>
    </source>
</evidence>
<dbReference type="Gene3D" id="2.40.30.10">
    <property type="entry name" value="Translation factors"/>
    <property type="match status" value="1"/>
</dbReference>
<evidence type="ECO:0000313" key="14">
    <source>
        <dbReference type="EMBL" id="SEF48486.1"/>
    </source>
</evidence>
<evidence type="ECO:0000313" key="15">
    <source>
        <dbReference type="Proteomes" id="UP000236723"/>
    </source>
</evidence>
<feature type="binding site" evidence="12">
    <location>
        <position position="252"/>
    </location>
    <ligand>
        <name>[2Fe-2S] cluster</name>
        <dbReference type="ChEBI" id="CHEBI:190135"/>
    </ligand>
</feature>
<proteinExistence type="inferred from homology"/>
<dbReference type="InterPro" id="IPR017938">
    <property type="entry name" value="Riboflavin_synthase-like_b-brl"/>
</dbReference>
<keyword evidence="6 11" id="KW-0274">FAD</keyword>
<comment type="cofactor">
    <cofactor evidence="12">
        <name>[2Fe-2S] cluster</name>
        <dbReference type="ChEBI" id="CHEBI:190135"/>
    </cofactor>
    <text evidence="12">Binds 1 [2Fe-2S] cluster per subunit.</text>
</comment>
<comment type="cofactor">
    <cofactor evidence="10">
        <name>[2Fe-2S] cluster</name>
        <dbReference type="ChEBI" id="CHEBI:190135"/>
    </cofactor>
</comment>
<dbReference type="GO" id="GO:0051537">
    <property type="term" value="F:2 iron, 2 sulfur cluster binding"/>
    <property type="evidence" value="ECO:0007669"/>
    <property type="project" value="UniProtKB-KW"/>
</dbReference>
<evidence type="ECO:0000256" key="12">
    <source>
        <dbReference type="PIRSR" id="PIRSR006816-2"/>
    </source>
</evidence>
<dbReference type="Gene3D" id="3.40.50.80">
    <property type="entry name" value="Nucleotide-binding domain of ferredoxin-NADP reductase (FNR) module"/>
    <property type="match status" value="1"/>
</dbReference>